<evidence type="ECO:0000256" key="5">
    <source>
        <dbReference type="ARBA" id="ARBA00018932"/>
    </source>
</evidence>
<dbReference type="SUPFAM" id="SSF101473">
    <property type="entry name" value="DhaL-like"/>
    <property type="match status" value="1"/>
</dbReference>
<reference evidence="21" key="2">
    <citation type="journal article" date="2023" name="Science">
        <title>Genomic signatures of disease resistance in endangered staghorn corals.</title>
        <authorList>
            <person name="Vollmer S.V."/>
            <person name="Selwyn J.D."/>
            <person name="Despard B.A."/>
            <person name="Roesel C.L."/>
        </authorList>
    </citation>
    <scope>NUCLEOTIDE SEQUENCE</scope>
    <source>
        <strain evidence="21">K2</strain>
    </source>
</reference>
<feature type="binding site" evidence="18">
    <location>
        <position position="118"/>
    </location>
    <ligand>
        <name>substrate</name>
    </ligand>
</feature>
<keyword evidence="7" id="KW-0547">Nucleotide-binding</keyword>
<dbReference type="FunFam" id="1.25.40.340:FF:000002">
    <property type="entry name" value="Dihydroxyacetone kinase, L subunit"/>
    <property type="match status" value="1"/>
</dbReference>
<dbReference type="Gene3D" id="3.30.1180.20">
    <property type="entry name" value="Dihydroxyacetone kinase, domain 2"/>
    <property type="match status" value="1"/>
</dbReference>
<evidence type="ECO:0000256" key="9">
    <source>
        <dbReference type="ARBA" id="ARBA00022840"/>
    </source>
</evidence>
<dbReference type="NCBIfam" id="TIGR02361">
    <property type="entry name" value="dak_ATP"/>
    <property type="match status" value="1"/>
</dbReference>
<evidence type="ECO:0000256" key="1">
    <source>
        <dbReference type="ARBA" id="ARBA00008757"/>
    </source>
</evidence>
<dbReference type="Gene3D" id="1.25.40.340">
    <property type="match status" value="2"/>
</dbReference>
<keyword evidence="8" id="KW-0418">Kinase</keyword>
<comment type="catalytic activity">
    <reaction evidence="15">
        <text>FAD = riboflavin cyclic-4',5'-phosphate + AMP + H(+)</text>
        <dbReference type="Rhea" id="RHEA:13729"/>
        <dbReference type="ChEBI" id="CHEBI:15378"/>
        <dbReference type="ChEBI" id="CHEBI:57692"/>
        <dbReference type="ChEBI" id="CHEBI:76202"/>
        <dbReference type="ChEBI" id="CHEBI:456215"/>
        <dbReference type="EC" id="4.6.1.15"/>
    </reaction>
</comment>
<evidence type="ECO:0000313" key="22">
    <source>
        <dbReference type="Proteomes" id="UP001249851"/>
    </source>
</evidence>
<dbReference type="InterPro" id="IPR012734">
    <property type="entry name" value="DhaK_ATP"/>
</dbReference>
<dbReference type="InterPro" id="IPR004006">
    <property type="entry name" value="DhaK_dom"/>
</dbReference>
<dbReference type="EC" id="4.6.1.15" evidence="4"/>
<dbReference type="GO" id="GO:0005829">
    <property type="term" value="C:cytosol"/>
    <property type="evidence" value="ECO:0007669"/>
    <property type="project" value="TreeGrafter"/>
</dbReference>
<comment type="caution">
    <text evidence="21">The sequence shown here is derived from an EMBL/GenBank/DDBJ whole genome shotgun (WGS) entry which is preliminary data.</text>
</comment>
<feature type="binding site" evidence="18">
    <location>
        <position position="123"/>
    </location>
    <ligand>
        <name>substrate</name>
    </ligand>
</feature>
<evidence type="ECO:0000256" key="7">
    <source>
        <dbReference type="ARBA" id="ARBA00022741"/>
    </source>
</evidence>
<dbReference type="PANTHER" id="PTHR28629:SF4">
    <property type="entry name" value="TRIOKINASE_FMN CYCLASE"/>
    <property type="match status" value="1"/>
</dbReference>
<sequence length="582" mass="60828">MAAEEKPTVTKKLINNPRDVVDEALEGIVAANPGLNVLKGHSVIIREDVEELRKEGKVTLISGGGSGHEPAHAGFVGKGMLTAAVAGAVFTSPPTKSILAAIRAVGKGNDAGTLLIVKNYTGDRLNFGFAAERAKAEGMKVEMVVVGEDCALTSKDKTAGRRGLCGTILIHKIAGALAEEGKSLEEILQVVKTAANAMGTIGVSLGPCSVPGSLPSFVLGSDEMELGLGIHGEPGVKRVKMDQADQVVQTMVNHMCDIQSGAAHKLNLKSGDSVALVVNNLGGTSVLELNIVAGAAIKYLTKQKGIGVDRVYTGSFMTSLEMAGVSITMLHLDETRSCCLDQATTAPAWPRVSVSPSTGFLTTEKKPLEVDEDTKGKEKEIKCDKLTVLGDKVYTVLLHITDALVAAEAELNELDNRVGDGDCGSTLARGAKGVKQAMGSHDNPGLPYNNPAELLLCLAGLCEDHMVHLKSNSDAAAWVKALNAGIQSIMRYGGAEPGDRTMLDALHPAESILTSSLAAGKQPLEALQEAVEASEQGAQSTSAMVARAGRSSYVNVDRLNCVDPGALAVSIWLRAVFKGLKN</sequence>
<keyword evidence="9" id="KW-0067">ATP-binding</keyword>
<dbReference type="PANTHER" id="PTHR28629">
    <property type="entry name" value="TRIOKINASE/FMN CYCLASE"/>
    <property type="match status" value="1"/>
</dbReference>
<dbReference type="GO" id="GO:0005524">
    <property type="term" value="F:ATP binding"/>
    <property type="evidence" value="ECO:0007669"/>
    <property type="project" value="UniProtKB-KW"/>
</dbReference>
<dbReference type="Pfam" id="PF02733">
    <property type="entry name" value="Dak1"/>
    <property type="match status" value="1"/>
</dbReference>
<dbReference type="SMART" id="SM01120">
    <property type="entry name" value="Dak2"/>
    <property type="match status" value="1"/>
</dbReference>
<dbReference type="GO" id="GO:0004371">
    <property type="term" value="F:glycerone kinase activity"/>
    <property type="evidence" value="ECO:0007669"/>
    <property type="project" value="UniProtKB-EC"/>
</dbReference>
<evidence type="ECO:0000256" key="6">
    <source>
        <dbReference type="ARBA" id="ARBA00022679"/>
    </source>
</evidence>
<evidence type="ECO:0000256" key="8">
    <source>
        <dbReference type="ARBA" id="ARBA00022777"/>
    </source>
</evidence>
<comment type="catalytic activity">
    <reaction evidence="14">
        <text>D-glyceraldehyde + ATP = D-glyceraldehyde 3-phosphate + ADP + H(+)</text>
        <dbReference type="Rhea" id="RHEA:13941"/>
        <dbReference type="ChEBI" id="CHEBI:15378"/>
        <dbReference type="ChEBI" id="CHEBI:17378"/>
        <dbReference type="ChEBI" id="CHEBI:30616"/>
        <dbReference type="ChEBI" id="CHEBI:59776"/>
        <dbReference type="ChEBI" id="CHEBI:456216"/>
        <dbReference type="EC" id="2.7.1.28"/>
    </reaction>
</comment>
<feature type="binding site" evidence="18">
    <location>
        <begin position="65"/>
        <end position="68"/>
    </location>
    <ligand>
        <name>substrate</name>
    </ligand>
</feature>
<dbReference type="FunFam" id="3.40.50.10440:FF:000001">
    <property type="entry name" value="Dihydroxyacetone kinase, DhaK subunit"/>
    <property type="match status" value="1"/>
</dbReference>
<dbReference type="Pfam" id="PF02734">
    <property type="entry name" value="Dak2"/>
    <property type="match status" value="1"/>
</dbReference>
<comment type="catalytic activity">
    <reaction evidence="16">
        <text>dihydroxyacetone + ATP = dihydroxyacetone phosphate + ADP + H(+)</text>
        <dbReference type="Rhea" id="RHEA:15773"/>
        <dbReference type="ChEBI" id="CHEBI:15378"/>
        <dbReference type="ChEBI" id="CHEBI:16016"/>
        <dbReference type="ChEBI" id="CHEBI:30616"/>
        <dbReference type="ChEBI" id="CHEBI:57642"/>
        <dbReference type="ChEBI" id="CHEBI:456216"/>
        <dbReference type="EC" id="2.7.1.29"/>
    </reaction>
</comment>
<comment type="similarity">
    <text evidence="1">Belongs to the dihydroxyacetone kinase (DAK) family.</text>
</comment>
<evidence type="ECO:0000256" key="18">
    <source>
        <dbReference type="PIRSR" id="PIRSR612734-2"/>
    </source>
</evidence>
<dbReference type="EMBL" id="JARQWQ010000014">
    <property type="protein sequence ID" value="KAK2567511.1"/>
    <property type="molecule type" value="Genomic_DNA"/>
</dbReference>
<proteinExistence type="inferred from homology"/>
<evidence type="ECO:0000256" key="16">
    <source>
        <dbReference type="ARBA" id="ARBA00048898"/>
    </source>
</evidence>
<comment type="subunit">
    <text evidence="13">Homodimer. Interacts with IFIH1 (via the CARD domains), the interaction is inhibited by viral infection.</text>
</comment>
<dbReference type="GO" id="GO:0050354">
    <property type="term" value="F:triokinase activity"/>
    <property type="evidence" value="ECO:0007669"/>
    <property type="project" value="UniProtKB-EC"/>
</dbReference>
<evidence type="ECO:0000256" key="17">
    <source>
        <dbReference type="PIRSR" id="PIRSR612734-1"/>
    </source>
</evidence>
<evidence type="ECO:0000256" key="11">
    <source>
        <dbReference type="ARBA" id="ARBA00032426"/>
    </source>
</evidence>
<feature type="domain" description="DhaK" evidence="20">
    <location>
        <begin position="16"/>
        <end position="349"/>
    </location>
</feature>
<dbReference type="InterPro" id="IPR050861">
    <property type="entry name" value="Dihydroxyacetone_Kinase"/>
</dbReference>
<dbReference type="PROSITE" id="PS51480">
    <property type="entry name" value="DHAL"/>
    <property type="match status" value="1"/>
</dbReference>
<evidence type="ECO:0000256" key="10">
    <source>
        <dbReference type="ARBA" id="ARBA00023285"/>
    </source>
</evidence>
<protein>
    <recommendedName>
        <fullName evidence="5">Triokinase/FMN cyclase</fullName>
        <ecNumber evidence="3">2.7.1.28</ecNumber>
        <ecNumber evidence="2">2.7.1.29</ecNumber>
        <ecNumber evidence="4">4.6.1.15</ecNumber>
    </recommendedName>
    <alternativeName>
        <fullName evidence="11">Bifunctional ATP-dependent dihydroxyacetone kinase/FAD-AMP lyase (cyclizing)</fullName>
    </alternativeName>
</protein>
<evidence type="ECO:0000256" key="15">
    <source>
        <dbReference type="ARBA" id="ARBA00048526"/>
    </source>
</evidence>
<feature type="domain" description="DhaL" evidence="19">
    <location>
        <begin position="391"/>
        <end position="578"/>
    </location>
</feature>
<dbReference type="EC" id="2.7.1.29" evidence="2"/>
<evidence type="ECO:0000256" key="12">
    <source>
        <dbReference type="ARBA" id="ARBA00045490"/>
    </source>
</evidence>
<dbReference type="Gene3D" id="3.40.50.10440">
    <property type="entry name" value="Dihydroxyacetone kinase, domain 1"/>
    <property type="match status" value="1"/>
</dbReference>
<comment type="function">
    <text evidence="12">Catalyzes both the phosphorylation of dihydroxyacetone and of glyceraldehyde, and the splitting of ribonucleoside diphosphate-X compounds among which FAD is the best substrate. Represses IFIH1-mediated cellular antiviral response.</text>
</comment>
<evidence type="ECO:0000256" key="3">
    <source>
        <dbReference type="ARBA" id="ARBA00012110"/>
    </source>
</evidence>
<dbReference type="InterPro" id="IPR004007">
    <property type="entry name" value="DhaL_dom"/>
</dbReference>
<reference evidence="21" key="1">
    <citation type="journal article" date="2023" name="G3 (Bethesda)">
        <title>Whole genome assembly and annotation of the endangered Caribbean coral Acropora cervicornis.</title>
        <authorList>
            <person name="Selwyn J.D."/>
            <person name="Vollmer S.V."/>
        </authorList>
    </citation>
    <scope>NUCLEOTIDE SEQUENCE</scope>
    <source>
        <strain evidence="21">K2</strain>
    </source>
</reference>
<evidence type="ECO:0000256" key="13">
    <source>
        <dbReference type="ARBA" id="ARBA00046681"/>
    </source>
</evidence>
<evidence type="ECO:0000256" key="4">
    <source>
        <dbReference type="ARBA" id="ARBA00012578"/>
    </source>
</evidence>
<accession>A0AAD9VAP8</accession>
<dbReference type="FunFam" id="3.30.1180.20:FF:000001">
    <property type="entry name" value="Dihydroxyacetone kinase 1"/>
    <property type="match status" value="1"/>
</dbReference>
<evidence type="ECO:0000259" key="19">
    <source>
        <dbReference type="PROSITE" id="PS51480"/>
    </source>
</evidence>
<evidence type="ECO:0000256" key="2">
    <source>
        <dbReference type="ARBA" id="ARBA00012107"/>
    </source>
</evidence>
<dbReference type="Proteomes" id="UP001249851">
    <property type="component" value="Unassembled WGS sequence"/>
</dbReference>
<keyword evidence="6" id="KW-0808">Transferase</keyword>
<dbReference type="SUPFAM" id="SSF82549">
    <property type="entry name" value="DAK1/DegV-like"/>
    <property type="match status" value="1"/>
</dbReference>
<dbReference type="NCBIfam" id="NF011049">
    <property type="entry name" value="PRK14479.1"/>
    <property type="match status" value="1"/>
</dbReference>
<keyword evidence="10" id="KW-0170">Cobalt</keyword>
<organism evidence="21 22">
    <name type="scientific">Acropora cervicornis</name>
    <name type="common">Staghorn coral</name>
    <dbReference type="NCBI Taxonomy" id="6130"/>
    <lineage>
        <taxon>Eukaryota</taxon>
        <taxon>Metazoa</taxon>
        <taxon>Cnidaria</taxon>
        <taxon>Anthozoa</taxon>
        <taxon>Hexacorallia</taxon>
        <taxon>Scleractinia</taxon>
        <taxon>Astrocoeniina</taxon>
        <taxon>Acroporidae</taxon>
        <taxon>Acropora</taxon>
    </lineage>
</organism>
<evidence type="ECO:0000259" key="20">
    <source>
        <dbReference type="PROSITE" id="PS51481"/>
    </source>
</evidence>
<gene>
    <name evidence="21" type="ORF">P5673_008338</name>
</gene>
<dbReference type="InterPro" id="IPR036117">
    <property type="entry name" value="DhaL_dom_sf"/>
</dbReference>
<name>A0AAD9VAP8_ACRCE</name>
<dbReference type="AlphaFoldDB" id="A0AAD9VAP8"/>
<feature type="active site" description="Tele-hemiaminal-histidine intermediate" evidence="17">
    <location>
        <position position="231"/>
    </location>
</feature>
<keyword evidence="22" id="KW-1185">Reference proteome</keyword>
<dbReference type="PROSITE" id="PS51481">
    <property type="entry name" value="DHAK"/>
    <property type="match status" value="1"/>
</dbReference>
<dbReference type="GO" id="GO:0034012">
    <property type="term" value="F:FAD-AMP lyase (cyclizing) activity"/>
    <property type="evidence" value="ECO:0007669"/>
    <property type="project" value="UniProtKB-EC"/>
</dbReference>
<evidence type="ECO:0000256" key="14">
    <source>
        <dbReference type="ARBA" id="ARBA00047974"/>
    </source>
</evidence>
<dbReference type="EC" id="2.7.1.28" evidence="3"/>
<dbReference type="GO" id="GO:0019563">
    <property type="term" value="P:glycerol catabolic process"/>
    <property type="evidence" value="ECO:0007669"/>
    <property type="project" value="TreeGrafter"/>
</dbReference>
<evidence type="ECO:0000313" key="21">
    <source>
        <dbReference type="EMBL" id="KAK2567511.1"/>
    </source>
</evidence>